<dbReference type="InterPro" id="IPR002931">
    <property type="entry name" value="Transglutaminase-like"/>
</dbReference>
<feature type="transmembrane region" description="Helical" evidence="1">
    <location>
        <begin position="172"/>
        <end position="193"/>
    </location>
</feature>
<dbReference type="InterPro" id="IPR038765">
    <property type="entry name" value="Papain-like_cys_pep_sf"/>
</dbReference>
<dbReference type="AlphaFoldDB" id="A0A926ZYX9"/>
<comment type="caution">
    <text evidence="3">The sequence shown here is derived from an EMBL/GenBank/DDBJ whole genome shotgun (WGS) entry which is preliminary data.</text>
</comment>
<dbReference type="InterPro" id="IPR052901">
    <property type="entry name" value="Bact_TGase-like"/>
</dbReference>
<evidence type="ECO:0000259" key="2">
    <source>
        <dbReference type="SMART" id="SM00460"/>
    </source>
</evidence>
<sequence length="668" mass="76122">MKTPPLLLAAALMFWGWQTGLWIFAISIALVLECSRFVQSRWDFSIDDIKRIANLCLVILVSVSIYLLIANRSFYIVYTLLQWLPIVCFPLIAAQIYAVNESINMTTLFLTFNDEKLGKQSNSFSINLTYPYFALCILAASNANTEDISFYIGMFVLTAIALWTVRSQRFSTIIWLCLFLTAGSIGFIGQIGLHQLHLQVENQVVSWFSDAIGQEINAFKKETSMGEIGVLKQSNDIVFRVNAANQNHSPLLLREATYNKYQSSLWIAVNPEFTHLKPDNHTTWRLGNQPDNNSSLTIYGTLNNGKGILRLADGTFEINDLPVSEMEKNKYGTVKVTGNVNDIAYKIKFNQQFSLDSQPTADDIQIPKAEQSAINQIVNKLDIQGKSPQQILQIVDAFLLKNYRYSLQLTGKDQASTPLSTFLLTTRSGHCEYFASATTLILRGLGIPARYTVGYSVHEFSNLEKQYIVRSRHAHAWTMVYINGKWQAFDTTPSDWTSIEDATVSKLSIISDLWSFWGFQLSSWLRNIRSSDLFKYIWWLLLPLFLMMIAKSAPPKKVRRVFKKQILPTEINKSEVDISKDSEFYLIEKALNELGFIRQPSESLKSWMLRLKEEIPTSDLIDELSSLIDLHYRYRFDPQGIKDAERAGLKSAVQSWLDKYSGQRSTVS</sequence>
<proteinExistence type="predicted"/>
<feature type="transmembrane region" description="Helical" evidence="1">
    <location>
        <begin position="52"/>
        <end position="69"/>
    </location>
</feature>
<dbReference type="PANTHER" id="PTHR42736:SF1">
    <property type="entry name" value="PROTEIN-GLUTAMINE GAMMA-GLUTAMYLTRANSFERASE"/>
    <property type="match status" value="1"/>
</dbReference>
<dbReference type="Gene3D" id="3.10.620.30">
    <property type="match status" value="1"/>
</dbReference>
<keyword evidence="1" id="KW-0472">Membrane</keyword>
<feature type="transmembrane region" description="Helical" evidence="1">
    <location>
        <begin position="124"/>
        <end position="142"/>
    </location>
</feature>
<dbReference type="SMART" id="SM00460">
    <property type="entry name" value="TGc"/>
    <property type="match status" value="1"/>
</dbReference>
<dbReference type="Proteomes" id="UP000662185">
    <property type="component" value="Unassembled WGS sequence"/>
</dbReference>
<protein>
    <submittedName>
        <fullName evidence="3">Transglutaminase domain-containing protein</fullName>
    </submittedName>
</protein>
<keyword evidence="4" id="KW-1185">Reference proteome</keyword>
<evidence type="ECO:0000313" key="4">
    <source>
        <dbReference type="Proteomes" id="UP000662185"/>
    </source>
</evidence>
<organism evidence="3 4">
    <name type="scientific">Anabaena sphaerica FACHB-251</name>
    <dbReference type="NCBI Taxonomy" id="2692883"/>
    <lineage>
        <taxon>Bacteria</taxon>
        <taxon>Bacillati</taxon>
        <taxon>Cyanobacteriota</taxon>
        <taxon>Cyanophyceae</taxon>
        <taxon>Nostocales</taxon>
        <taxon>Nostocaceae</taxon>
        <taxon>Anabaena</taxon>
    </lineage>
</organism>
<feature type="transmembrane region" description="Helical" evidence="1">
    <location>
        <begin position="75"/>
        <end position="99"/>
    </location>
</feature>
<evidence type="ECO:0000313" key="3">
    <source>
        <dbReference type="EMBL" id="MBD2291921.1"/>
    </source>
</evidence>
<feature type="transmembrane region" description="Helical" evidence="1">
    <location>
        <begin position="148"/>
        <end position="165"/>
    </location>
</feature>
<dbReference type="PANTHER" id="PTHR42736">
    <property type="entry name" value="PROTEIN-GLUTAMINE GAMMA-GLUTAMYLTRANSFERASE"/>
    <property type="match status" value="1"/>
</dbReference>
<dbReference type="SUPFAM" id="SSF54001">
    <property type="entry name" value="Cysteine proteinases"/>
    <property type="match status" value="1"/>
</dbReference>
<feature type="transmembrane region" description="Helical" evidence="1">
    <location>
        <begin position="6"/>
        <end position="32"/>
    </location>
</feature>
<keyword evidence="1" id="KW-0812">Transmembrane</keyword>
<evidence type="ECO:0000256" key="1">
    <source>
        <dbReference type="SAM" id="Phobius"/>
    </source>
</evidence>
<dbReference type="EMBL" id="JACJQU010000001">
    <property type="protein sequence ID" value="MBD2291921.1"/>
    <property type="molecule type" value="Genomic_DNA"/>
</dbReference>
<reference evidence="4" key="1">
    <citation type="journal article" date="2020" name="ISME J.">
        <title>Comparative genomics reveals insights into cyanobacterial evolution and habitat adaptation.</title>
        <authorList>
            <person name="Chen M.Y."/>
            <person name="Teng W.K."/>
            <person name="Zhao L."/>
            <person name="Hu C.X."/>
            <person name="Zhou Y.K."/>
            <person name="Han B.P."/>
            <person name="Song L.R."/>
            <person name="Shu W.S."/>
        </authorList>
    </citation>
    <scope>NUCLEOTIDE SEQUENCE [LARGE SCALE GENOMIC DNA]</scope>
    <source>
        <strain evidence="4">FACHB-251</strain>
    </source>
</reference>
<dbReference type="RefSeq" id="WP_190555887.1">
    <property type="nucleotide sequence ID" value="NZ_JACJQU010000001.1"/>
</dbReference>
<accession>A0A926ZYX9</accession>
<keyword evidence="1" id="KW-1133">Transmembrane helix</keyword>
<gene>
    <name evidence="3" type="ORF">H6G06_00120</name>
</gene>
<dbReference type="Pfam" id="PF01841">
    <property type="entry name" value="Transglut_core"/>
    <property type="match status" value="1"/>
</dbReference>
<name>A0A926ZYX9_9NOST</name>
<feature type="domain" description="Transglutaminase-like" evidence="2">
    <location>
        <begin position="423"/>
        <end position="493"/>
    </location>
</feature>